<evidence type="ECO:0000313" key="2">
    <source>
        <dbReference type="Proteomes" id="UP000682782"/>
    </source>
</evidence>
<proteinExistence type="predicted"/>
<keyword evidence="2" id="KW-1185">Reference proteome</keyword>
<organism evidence="1 2">
    <name type="scientific">Aristaeella hokkaidonensis</name>
    <dbReference type="NCBI Taxonomy" id="3046382"/>
    <lineage>
        <taxon>Bacteria</taxon>
        <taxon>Bacillati</taxon>
        <taxon>Bacillota</taxon>
        <taxon>Clostridia</taxon>
        <taxon>Eubacteriales</taxon>
        <taxon>Aristaeellaceae</taxon>
        <taxon>Aristaeella</taxon>
    </lineage>
</organism>
<evidence type="ECO:0000313" key="1">
    <source>
        <dbReference type="EMBL" id="QUC67018.1"/>
    </source>
</evidence>
<dbReference type="EMBL" id="CP068393">
    <property type="protein sequence ID" value="QUC67018.1"/>
    <property type="molecule type" value="Genomic_DNA"/>
</dbReference>
<accession>A0AC61MYL7</accession>
<name>A0AC61MYL7_9FIRM</name>
<dbReference type="Proteomes" id="UP000682782">
    <property type="component" value="Chromosome"/>
</dbReference>
<gene>
    <name evidence="1" type="ORF">JYE49_14485</name>
</gene>
<protein>
    <submittedName>
        <fullName evidence="1">Helix-turn-helix domain-containing protein</fullName>
    </submittedName>
</protein>
<reference evidence="1" key="1">
    <citation type="submission" date="2021-01" db="EMBL/GenBank/DDBJ databases">
        <title>Complete genome sequence of Clostridiales bacterium R-7.</title>
        <authorList>
            <person name="Mahoney-Kurpe S.C."/>
            <person name="Palevich N."/>
            <person name="Koike S."/>
            <person name="Moon C.D."/>
            <person name="Attwood G.T."/>
        </authorList>
    </citation>
    <scope>NUCLEOTIDE SEQUENCE</scope>
    <source>
        <strain evidence="1">R-7</strain>
    </source>
</reference>
<sequence>MENKLAENIRIYRKNMGLSQEQLAERLGITLGTISKWERGASEPDLLYVMQIAELFHVSVDALIGFTMHGNNAETEVERLKAFYKEHTIEETAKEYDSLLIKFPNHFDIVLGAAKCHMQIGVVYRQHDELKRAIELLRHAIDLFSQNKDPEINEVELRNYIAECYSSLEDYKKAVEEYKKNNLCGNNDAEIGLILIEKEKQLKEGIKYTETAFLNSISQMISVISGYIIYYRETKEVEKGIRAAQWTIDYLKNLKDDPEKACYLDKIISLYYLVRAFGEDRSGKGREAEDSMREAVRMAREFDANPLRTLENIVFADHVCVSNVYDNGGPTALESLRRTMDENKEITSDMFKQKFNELMKD</sequence>